<dbReference type="RefSeq" id="WP_130109275.1">
    <property type="nucleotide sequence ID" value="NZ_CP035806.1"/>
</dbReference>
<evidence type="ECO:0000313" key="2">
    <source>
        <dbReference type="EMBL" id="QBE48136.1"/>
    </source>
</evidence>
<dbReference type="InterPro" id="IPR015797">
    <property type="entry name" value="NUDIX_hydrolase-like_dom_sf"/>
</dbReference>
<proteinExistence type="predicted"/>
<evidence type="ECO:0000256" key="1">
    <source>
        <dbReference type="SAM" id="MobiDB-lite"/>
    </source>
</evidence>
<sequence length="191" mass="20692">MSIDTAELPDPEGPEDRPAPAGNPGWLSDDELSFVRGRLPVVYVEAVPVRLDGLGQVIEVGLLLRSTPDGVMTRALISGRVRYGETLREALFRHLENDLGPMAFPQMPTALVPAQIAEYFPMPGISSFVDERQHAVSLVYVVPVTGTCNPRQDALEVSWMSPEEALAPDTLDELPGGRGALLRQALSTVGY</sequence>
<accession>A0A4P6KCR3</accession>
<dbReference type="Proteomes" id="UP000289260">
    <property type="component" value="Chromosome"/>
</dbReference>
<dbReference type="Gene3D" id="3.90.79.10">
    <property type="entry name" value="Nucleoside Triphosphate Pyrophosphohydrolase"/>
    <property type="match status" value="1"/>
</dbReference>
<dbReference type="OrthoDB" id="3266865at2"/>
<dbReference type="SUPFAM" id="SSF55811">
    <property type="entry name" value="Nudix"/>
    <property type="match status" value="1"/>
</dbReference>
<keyword evidence="3" id="KW-1185">Reference proteome</keyword>
<protein>
    <submittedName>
        <fullName evidence="2">DUF4916 domain-containing protein</fullName>
    </submittedName>
</protein>
<dbReference type="AlphaFoldDB" id="A0A4P6KCR3"/>
<evidence type="ECO:0000313" key="3">
    <source>
        <dbReference type="Proteomes" id="UP000289260"/>
    </source>
</evidence>
<name>A0A4P6KCR3_9MICO</name>
<dbReference type="KEGG" id="ltr:EVS81_04235"/>
<reference evidence="2 3" key="1">
    <citation type="submission" date="2019-02" db="EMBL/GenBank/DDBJ databases">
        <authorList>
            <person name="Sun L."/>
            <person name="Pan D."/>
            <person name="Wu X."/>
        </authorList>
    </citation>
    <scope>NUCLEOTIDE SEQUENCE [LARGE SCALE GENOMIC DNA]</scope>
    <source>
        <strain evidence="2 3">JW-1</strain>
    </source>
</reference>
<organism evidence="2 3">
    <name type="scientific">Leucobacter triazinivorans</name>
    <dbReference type="NCBI Taxonomy" id="1784719"/>
    <lineage>
        <taxon>Bacteria</taxon>
        <taxon>Bacillati</taxon>
        <taxon>Actinomycetota</taxon>
        <taxon>Actinomycetes</taxon>
        <taxon>Micrococcales</taxon>
        <taxon>Microbacteriaceae</taxon>
        <taxon>Leucobacter</taxon>
    </lineage>
</organism>
<feature type="region of interest" description="Disordered" evidence="1">
    <location>
        <begin position="1"/>
        <end position="25"/>
    </location>
</feature>
<gene>
    <name evidence="2" type="ORF">EVS81_04235</name>
</gene>
<dbReference type="EMBL" id="CP035806">
    <property type="protein sequence ID" value="QBE48136.1"/>
    <property type="molecule type" value="Genomic_DNA"/>
</dbReference>
<dbReference type="Pfam" id="PF16262">
    <property type="entry name" value="DUF4916"/>
    <property type="match status" value="1"/>
</dbReference>
<dbReference type="InterPro" id="IPR032582">
    <property type="entry name" value="DUF4916"/>
</dbReference>